<sequence>MEKSEGVKKKESRLNSLSRCFSMPMTNRACGASDSALTILYGGETRVYNAIPPEKQAQMLMLIAAAAAEAGKVMTMVGHNATESLGPMLARSLSLQSSTATVGQSATPASLFMLQAELPIARRQSLQRFLEKRRDRLARKTPYASARSSDMEVGGQS</sequence>
<evidence type="ECO:0000256" key="5">
    <source>
        <dbReference type="SAM" id="MobiDB-lite"/>
    </source>
</evidence>
<dbReference type="GO" id="GO:0005634">
    <property type="term" value="C:nucleus"/>
    <property type="evidence" value="ECO:0007669"/>
    <property type="project" value="UniProtKB-SubCell"/>
</dbReference>
<dbReference type="GO" id="GO:2000022">
    <property type="term" value="P:regulation of jasmonic acid mediated signaling pathway"/>
    <property type="evidence" value="ECO:0007669"/>
    <property type="project" value="UniProtKB-UniRule"/>
</dbReference>
<dbReference type="GO" id="GO:0009611">
    <property type="term" value="P:response to wounding"/>
    <property type="evidence" value="ECO:0007669"/>
    <property type="project" value="UniProtKB-UniRule"/>
</dbReference>
<dbReference type="Pfam" id="PF06200">
    <property type="entry name" value="tify"/>
    <property type="match status" value="1"/>
</dbReference>
<name>A0A8J5KCE7_ZINOF</name>
<comment type="function">
    <text evidence="4">Repressor of jasmonate responses.</text>
</comment>
<proteinExistence type="inferred from homology"/>
<organism evidence="7 8">
    <name type="scientific">Zingiber officinale</name>
    <name type="common">Ginger</name>
    <name type="synonym">Amomum zingiber</name>
    <dbReference type="NCBI Taxonomy" id="94328"/>
    <lineage>
        <taxon>Eukaryota</taxon>
        <taxon>Viridiplantae</taxon>
        <taxon>Streptophyta</taxon>
        <taxon>Embryophyta</taxon>
        <taxon>Tracheophyta</taxon>
        <taxon>Spermatophyta</taxon>
        <taxon>Magnoliopsida</taxon>
        <taxon>Liliopsida</taxon>
        <taxon>Zingiberales</taxon>
        <taxon>Zingiberaceae</taxon>
        <taxon>Zingiber</taxon>
    </lineage>
</organism>
<comment type="caution">
    <text evidence="7">The sequence shown here is derived from an EMBL/GenBank/DDBJ whole genome shotgun (WGS) entry which is preliminary data.</text>
</comment>
<feature type="region of interest" description="Disordered" evidence="5">
    <location>
        <begin position="137"/>
        <end position="157"/>
    </location>
</feature>
<evidence type="ECO:0000256" key="4">
    <source>
        <dbReference type="RuleBase" id="RU369065"/>
    </source>
</evidence>
<dbReference type="InterPro" id="IPR040390">
    <property type="entry name" value="TIFY/JAZ"/>
</dbReference>
<evidence type="ECO:0000313" key="8">
    <source>
        <dbReference type="Proteomes" id="UP000734854"/>
    </source>
</evidence>
<keyword evidence="8" id="KW-1185">Reference proteome</keyword>
<comment type="subcellular location">
    <subcellularLocation>
        <location evidence="4">Nucleus</location>
    </subcellularLocation>
</comment>
<keyword evidence="4" id="KW-0539">Nucleus</keyword>
<evidence type="ECO:0000256" key="3">
    <source>
        <dbReference type="ARBA" id="ARBA00022843"/>
    </source>
</evidence>
<accession>A0A8J5KCE7</accession>
<dbReference type="GO" id="GO:0031347">
    <property type="term" value="P:regulation of defense response"/>
    <property type="evidence" value="ECO:0007669"/>
    <property type="project" value="UniProtKB-UniRule"/>
</dbReference>
<keyword evidence="3" id="KW-0832">Ubl conjugation</keyword>
<dbReference type="InterPro" id="IPR010399">
    <property type="entry name" value="Tify_dom"/>
</dbReference>
<evidence type="ECO:0000256" key="1">
    <source>
        <dbReference type="ARBA" id="ARBA00008614"/>
    </source>
</evidence>
<dbReference type="PROSITE" id="PS51320">
    <property type="entry name" value="TIFY"/>
    <property type="match status" value="1"/>
</dbReference>
<keyword evidence="2 4" id="KW-1184">Jasmonic acid signaling pathway</keyword>
<comment type="similarity">
    <text evidence="1 4">Belongs to the TIFY/JAZ family.</text>
</comment>
<comment type="domain">
    <text evidence="4">The jas domain is required for interaction with COI1.</text>
</comment>
<evidence type="ECO:0000256" key="2">
    <source>
        <dbReference type="ARBA" id="ARBA00022819"/>
    </source>
</evidence>
<dbReference type="PANTHER" id="PTHR33077:SF61">
    <property type="entry name" value="PROTEIN TIFY 3A-RELATED"/>
    <property type="match status" value="1"/>
</dbReference>
<dbReference type="EMBL" id="JACMSC010000016">
    <property type="protein sequence ID" value="KAG6484125.1"/>
    <property type="molecule type" value="Genomic_DNA"/>
</dbReference>
<reference evidence="7 8" key="1">
    <citation type="submission" date="2020-08" db="EMBL/GenBank/DDBJ databases">
        <title>Plant Genome Project.</title>
        <authorList>
            <person name="Zhang R.-G."/>
        </authorList>
    </citation>
    <scope>NUCLEOTIDE SEQUENCE [LARGE SCALE GENOMIC DNA]</scope>
    <source>
        <tissue evidence="7">Rhizome</tissue>
    </source>
</reference>
<dbReference type="InterPro" id="IPR018467">
    <property type="entry name" value="CCT_CS"/>
</dbReference>
<dbReference type="Pfam" id="PF09425">
    <property type="entry name" value="Jas_motif"/>
    <property type="match status" value="1"/>
</dbReference>
<dbReference type="OrthoDB" id="649989at2759"/>
<gene>
    <name evidence="7" type="ORF">ZIOFF_060919</name>
</gene>
<protein>
    <recommendedName>
        <fullName evidence="4">Protein TIFY</fullName>
    </recommendedName>
    <alternativeName>
        <fullName evidence="4">Jasmonate ZIM domain-containing protein</fullName>
    </alternativeName>
</protein>
<feature type="domain" description="Tify" evidence="6">
    <location>
        <begin position="30"/>
        <end position="65"/>
    </location>
</feature>
<evidence type="ECO:0000259" key="6">
    <source>
        <dbReference type="PROSITE" id="PS51320"/>
    </source>
</evidence>
<dbReference type="AlphaFoldDB" id="A0A8J5KCE7"/>
<dbReference type="PANTHER" id="PTHR33077">
    <property type="entry name" value="PROTEIN TIFY 4A-RELATED-RELATED"/>
    <property type="match status" value="1"/>
</dbReference>
<dbReference type="Proteomes" id="UP000734854">
    <property type="component" value="Unassembled WGS sequence"/>
</dbReference>
<evidence type="ECO:0000313" key="7">
    <source>
        <dbReference type="EMBL" id="KAG6484125.1"/>
    </source>
</evidence>